<dbReference type="STRING" id="1666911.HLUCCA11_02160"/>
<name>A0A0N8KNR3_9CYAN</name>
<accession>A0A0N8KNR3</accession>
<proteinExistence type="predicted"/>
<dbReference type="Pfam" id="PF08853">
    <property type="entry name" value="DUF1823"/>
    <property type="match status" value="1"/>
</dbReference>
<dbReference type="InterPro" id="IPR014952">
    <property type="entry name" value="DUF1823"/>
</dbReference>
<feature type="compositionally biased region" description="Low complexity" evidence="1">
    <location>
        <begin position="41"/>
        <end position="51"/>
    </location>
</feature>
<evidence type="ECO:0000256" key="1">
    <source>
        <dbReference type="SAM" id="MobiDB-lite"/>
    </source>
</evidence>
<protein>
    <recommendedName>
        <fullName evidence="4">DUF1823 domain-containing protein</fullName>
    </recommendedName>
</protein>
<dbReference type="Proteomes" id="UP000050465">
    <property type="component" value="Unassembled WGS sequence"/>
</dbReference>
<dbReference type="AlphaFoldDB" id="A0A0N8KNR3"/>
<evidence type="ECO:0008006" key="4">
    <source>
        <dbReference type="Google" id="ProtNLM"/>
    </source>
</evidence>
<gene>
    <name evidence="2" type="ORF">HLUCCA11_02160</name>
</gene>
<feature type="region of interest" description="Disordered" evidence="1">
    <location>
        <begin position="41"/>
        <end position="74"/>
    </location>
</feature>
<evidence type="ECO:0000313" key="3">
    <source>
        <dbReference type="Proteomes" id="UP000050465"/>
    </source>
</evidence>
<organism evidence="2 3">
    <name type="scientific">Phormidesmis priestleyi Ana</name>
    <dbReference type="NCBI Taxonomy" id="1666911"/>
    <lineage>
        <taxon>Bacteria</taxon>
        <taxon>Bacillati</taxon>
        <taxon>Cyanobacteriota</taxon>
        <taxon>Cyanophyceae</taxon>
        <taxon>Leptolyngbyales</taxon>
        <taxon>Leptolyngbyaceae</taxon>
        <taxon>Phormidesmis</taxon>
    </lineage>
</organism>
<reference evidence="2 3" key="1">
    <citation type="submission" date="2015-09" db="EMBL/GenBank/DDBJ databases">
        <title>Identification and resolution of microdiversity through metagenomic sequencing of parallel consortia.</title>
        <authorList>
            <person name="Nelson W.C."/>
            <person name="Romine M.F."/>
            <person name="Lindemann S.R."/>
        </authorList>
    </citation>
    <scope>NUCLEOTIDE SEQUENCE [LARGE SCALE GENOMIC DNA]</scope>
    <source>
        <strain evidence="2">Ana</strain>
    </source>
</reference>
<evidence type="ECO:0000313" key="2">
    <source>
        <dbReference type="EMBL" id="KPQ37258.1"/>
    </source>
</evidence>
<dbReference type="Gene3D" id="1.10.418.90">
    <property type="entry name" value="Protein of unknown function DUF1823"/>
    <property type="match status" value="1"/>
</dbReference>
<sequence length="136" mass="15560">MMTNLPPLTTDTLWAILNDELSDTTVNQLVWHTLGYREVLSSETPSSETPSGKQWSTEKVDGKWQEKYPEPPNFIESRPAAVQLTRAIPQENKQLLKTYLGFKGYKVDQLVPRLTRRATMANWLLSEMQLRGLISP</sequence>
<dbReference type="EMBL" id="LJZR01000002">
    <property type="protein sequence ID" value="KPQ37258.1"/>
    <property type="molecule type" value="Genomic_DNA"/>
</dbReference>
<feature type="compositionally biased region" description="Basic and acidic residues" evidence="1">
    <location>
        <begin position="56"/>
        <end position="69"/>
    </location>
</feature>
<comment type="caution">
    <text evidence="2">The sequence shown here is derived from an EMBL/GenBank/DDBJ whole genome shotgun (WGS) entry which is preliminary data.</text>
</comment>
<dbReference type="PATRIC" id="fig|1666911.3.peg.1662"/>